<evidence type="ECO:0000313" key="4">
    <source>
        <dbReference type="EMBL" id="NNG23213.1"/>
    </source>
</evidence>
<dbReference type="RefSeq" id="WP_171083593.1">
    <property type="nucleotide sequence ID" value="NZ_JABAIV010000003.1"/>
</dbReference>
<organism evidence="4 5">
    <name type="scientific">Telluria aromaticivorans</name>
    <dbReference type="NCBI Taxonomy" id="2725995"/>
    <lineage>
        <taxon>Bacteria</taxon>
        <taxon>Pseudomonadati</taxon>
        <taxon>Pseudomonadota</taxon>
        <taxon>Betaproteobacteria</taxon>
        <taxon>Burkholderiales</taxon>
        <taxon>Oxalobacteraceae</taxon>
        <taxon>Telluria group</taxon>
        <taxon>Telluria</taxon>
    </lineage>
</organism>
<keyword evidence="5" id="KW-1185">Reference proteome</keyword>
<accession>A0A7Y2JYR2</accession>
<dbReference type="NCBIfam" id="TIGR02595">
    <property type="entry name" value="PEP_CTERM"/>
    <property type="match status" value="1"/>
</dbReference>
<dbReference type="AlphaFoldDB" id="A0A7Y2JYR2"/>
<dbReference type="Pfam" id="PF07589">
    <property type="entry name" value="PEP-CTERM"/>
    <property type="match status" value="1"/>
</dbReference>
<feature type="region of interest" description="Disordered" evidence="1">
    <location>
        <begin position="142"/>
        <end position="172"/>
    </location>
</feature>
<reference evidence="4 5" key="1">
    <citation type="submission" date="2020-04" db="EMBL/GenBank/DDBJ databases">
        <title>Massilia sp. nov., a cold adapted bacteria isolated from Arctic soil.</title>
        <authorList>
            <person name="Son J."/>
            <person name="Ka J.-O."/>
        </authorList>
    </citation>
    <scope>NUCLEOTIDE SEQUENCE [LARGE SCALE GENOMIC DNA]</scope>
    <source>
        <strain evidence="4 5">ML15P13</strain>
    </source>
</reference>
<dbReference type="InterPro" id="IPR013424">
    <property type="entry name" value="Ice-binding_C"/>
</dbReference>
<feature type="compositionally biased region" description="Gly residues" evidence="1">
    <location>
        <begin position="159"/>
        <end position="171"/>
    </location>
</feature>
<feature type="domain" description="Ice-binding protein C-terminal" evidence="3">
    <location>
        <begin position="205"/>
        <end position="228"/>
    </location>
</feature>
<feature type="signal peptide" evidence="2">
    <location>
        <begin position="1"/>
        <end position="20"/>
    </location>
</feature>
<sequence length="230" mass="21351">MAIRHLVVAALLVGAGAAQADTISSSTSAPPTFLSGWTAGNGVDVLGSGVLQGNLKLIGGVAHSAGSSSEASLADILDGKASATIAQDNGQTTMFFKRGIAGDYLLGSNMAIMAASMGTGVSLVGSANGAVVQEGVAGVPASGATSGGGAASGPSGSSGSTGSGGGTGVSAGGSTNVSIPGIGNGSGQAGAGIIVSPAAGADAVDVPEPASLALMLAGMLGVGAARRRTR</sequence>
<comment type="caution">
    <text evidence="4">The sequence shown here is derived from an EMBL/GenBank/DDBJ whole genome shotgun (WGS) entry which is preliminary data.</text>
</comment>
<evidence type="ECO:0000313" key="5">
    <source>
        <dbReference type="Proteomes" id="UP000533905"/>
    </source>
</evidence>
<dbReference type="Proteomes" id="UP000533905">
    <property type="component" value="Unassembled WGS sequence"/>
</dbReference>
<proteinExistence type="predicted"/>
<evidence type="ECO:0000259" key="3">
    <source>
        <dbReference type="Pfam" id="PF07589"/>
    </source>
</evidence>
<keyword evidence="2" id="KW-0732">Signal</keyword>
<protein>
    <submittedName>
        <fullName evidence="4">PEP-CTERM sorting domain-containing protein</fullName>
    </submittedName>
</protein>
<evidence type="ECO:0000256" key="1">
    <source>
        <dbReference type="SAM" id="MobiDB-lite"/>
    </source>
</evidence>
<evidence type="ECO:0000256" key="2">
    <source>
        <dbReference type="SAM" id="SignalP"/>
    </source>
</evidence>
<gene>
    <name evidence="4" type="ORF">HGB41_09395</name>
</gene>
<dbReference type="EMBL" id="JABAIV010000003">
    <property type="protein sequence ID" value="NNG23213.1"/>
    <property type="molecule type" value="Genomic_DNA"/>
</dbReference>
<feature type="chain" id="PRO_5031375460" evidence="2">
    <location>
        <begin position="21"/>
        <end position="230"/>
    </location>
</feature>
<name>A0A7Y2JYR2_9BURK</name>